<dbReference type="RefSeq" id="WP_168913473.1">
    <property type="nucleotide sequence ID" value="NZ_JABACI010000004.1"/>
</dbReference>
<gene>
    <name evidence="5" type="ORF">HF576_14350</name>
</gene>
<feature type="domain" description="FAD-binding" evidence="4">
    <location>
        <begin position="6"/>
        <end position="333"/>
    </location>
</feature>
<dbReference type="PANTHER" id="PTHR43747">
    <property type="entry name" value="FAD-BINDING PROTEIN"/>
    <property type="match status" value="1"/>
</dbReference>
<keyword evidence="6" id="KW-1185">Reference proteome</keyword>
<accession>A0ABX1KFA2</accession>
<dbReference type="InterPro" id="IPR036188">
    <property type="entry name" value="FAD/NAD-bd_sf"/>
</dbReference>
<proteinExistence type="inferred from homology"/>
<protein>
    <submittedName>
        <fullName evidence="5">FAD-dependent monooxygenase</fullName>
    </submittedName>
</protein>
<dbReference type="SUPFAM" id="SSF51905">
    <property type="entry name" value="FAD/NAD(P)-binding domain"/>
    <property type="match status" value="1"/>
</dbReference>
<evidence type="ECO:0000259" key="4">
    <source>
        <dbReference type="Pfam" id="PF01494"/>
    </source>
</evidence>
<comment type="similarity">
    <text evidence="2">Belongs to the flavin-dependent halogenase family. Bacterial tryptophan halogenase subfamily.</text>
</comment>
<evidence type="ECO:0000256" key="3">
    <source>
        <dbReference type="SAM" id="MobiDB-lite"/>
    </source>
</evidence>
<evidence type="ECO:0000256" key="1">
    <source>
        <dbReference type="ARBA" id="ARBA00023002"/>
    </source>
</evidence>
<dbReference type="InterPro" id="IPR002938">
    <property type="entry name" value="FAD-bd"/>
</dbReference>
<dbReference type="PANTHER" id="PTHR43747:SF5">
    <property type="entry name" value="FAD-BINDING DOMAIN-CONTAINING PROTEIN"/>
    <property type="match status" value="1"/>
</dbReference>
<evidence type="ECO:0000313" key="5">
    <source>
        <dbReference type="EMBL" id="NLP85030.1"/>
    </source>
</evidence>
<sequence>MAFDHAVVVGAGIGGLLSAAALAPRFDRVTILERDELPADATHRRGVPQGEQMHVLLAIGQDAIEELLPGIGAAWADAGAAWFDSTRDVASFSSQGWTARGPSEAWTYGLRRLVLERTVRDRIRGIPNVTIEQETVTGLRASRDGMRVTAVELRGDSAIEADLIVDASGRTSHAREWIAALGFEPPVAHEIVSDIVYSTALVRLRDDALRADIRGVLAPPTPISPRGAVLLPCGDGLHQIVAVAQNASRAPAGRDEFLAELDEAPTPVIADAARRAEFVDDPKPFKIRGTRRTRWEDMASRPDGFVAVGDAVLALNPIYGQGMSVAAVEALTMRDLVASADAADPAGLARRIQEAFRSTLDFVFDSGLRSDARFSATTLHGVEAPPPPKSRVLGALATEDWKVAVALRYVSHYFSAAPVQRPEIRARIRAWSSSGRRPRNPDPAVVPKPFDGQPLPR</sequence>
<reference evidence="5 6" key="1">
    <citation type="submission" date="2020-04" db="EMBL/GenBank/DDBJ databases">
        <title>CFH 90308 Microbacterium sp.</title>
        <authorList>
            <person name="Nie G."/>
            <person name="Ming H."/>
            <person name="Xia T."/>
        </authorList>
    </citation>
    <scope>NUCLEOTIDE SEQUENCE [LARGE SCALE GENOMIC DNA]</scope>
    <source>
        <strain evidence="5 6">CFH 90308</strain>
    </source>
</reference>
<dbReference type="InterPro" id="IPR050816">
    <property type="entry name" value="Flavin-dep_Halogenase_NPB"/>
</dbReference>
<evidence type="ECO:0000313" key="6">
    <source>
        <dbReference type="Proteomes" id="UP001429745"/>
    </source>
</evidence>
<dbReference type="EMBL" id="JABACI010000004">
    <property type="protein sequence ID" value="NLP85030.1"/>
    <property type="molecule type" value="Genomic_DNA"/>
</dbReference>
<dbReference type="Proteomes" id="UP001429745">
    <property type="component" value="Unassembled WGS sequence"/>
</dbReference>
<feature type="region of interest" description="Disordered" evidence="3">
    <location>
        <begin position="430"/>
        <end position="457"/>
    </location>
</feature>
<dbReference type="GO" id="GO:0004497">
    <property type="term" value="F:monooxygenase activity"/>
    <property type="evidence" value="ECO:0007669"/>
    <property type="project" value="UniProtKB-KW"/>
</dbReference>
<keyword evidence="1" id="KW-0560">Oxidoreductase</keyword>
<name>A0ABX1KFA2_9MICO</name>
<comment type="caution">
    <text evidence="5">The sequence shown here is derived from an EMBL/GenBank/DDBJ whole genome shotgun (WGS) entry which is preliminary data.</text>
</comment>
<evidence type="ECO:0000256" key="2">
    <source>
        <dbReference type="ARBA" id="ARBA00038396"/>
    </source>
</evidence>
<dbReference type="Pfam" id="PF01494">
    <property type="entry name" value="FAD_binding_3"/>
    <property type="match status" value="1"/>
</dbReference>
<dbReference type="Gene3D" id="3.50.50.60">
    <property type="entry name" value="FAD/NAD(P)-binding domain"/>
    <property type="match status" value="1"/>
</dbReference>
<organism evidence="5 6">
    <name type="scientific">Microbacterium salsuginis</name>
    <dbReference type="NCBI Taxonomy" id="2722803"/>
    <lineage>
        <taxon>Bacteria</taxon>
        <taxon>Bacillati</taxon>
        <taxon>Actinomycetota</taxon>
        <taxon>Actinomycetes</taxon>
        <taxon>Micrococcales</taxon>
        <taxon>Microbacteriaceae</taxon>
        <taxon>Microbacterium</taxon>
    </lineage>
</organism>
<keyword evidence="5" id="KW-0503">Monooxygenase</keyword>